<dbReference type="InterPro" id="IPR001895">
    <property type="entry name" value="RASGEF_cat_dom"/>
</dbReference>
<feature type="compositionally biased region" description="Low complexity" evidence="5">
    <location>
        <begin position="124"/>
        <end position="159"/>
    </location>
</feature>
<name>A0A0M9VN41_9BASI</name>
<dbReference type="PANTHER" id="PTHR23113">
    <property type="entry name" value="GUANINE NUCLEOTIDE EXCHANGE FACTOR"/>
    <property type="match status" value="1"/>
</dbReference>
<evidence type="ECO:0000256" key="5">
    <source>
        <dbReference type="SAM" id="MobiDB-lite"/>
    </source>
</evidence>
<dbReference type="OrthoDB" id="28357at2759"/>
<dbReference type="RefSeq" id="XP_017990555.1">
    <property type="nucleotide sequence ID" value="XM_018135088.1"/>
</dbReference>
<dbReference type="PROSITE" id="PS50212">
    <property type="entry name" value="RASGEF_NTER"/>
    <property type="match status" value="1"/>
</dbReference>
<dbReference type="InterPro" id="IPR001452">
    <property type="entry name" value="SH3_domain"/>
</dbReference>
<dbReference type="GO" id="GO:0007265">
    <property type="term" value="P:Ras protein signal transduction"/>
    <property type="evidence" value="ECO:0007669"/>
    <property type="project" value="TreeGrafter"/>
</dbReference>
<reference evidence="9 10" key="1">
    <citation type="submission" date="2015-07" db="EMBL/GenBank/DDBJ databases">
        <title>Draft Genome Sequence of Malassezia furfur CBS1878 and Malassezia pachydermatis CBS1879.</title>
        <authorList>
            <person name="Triana S."/>
            <person name="Ohm R."/>
            <person name="Gonzalez A."/>
            <person name="DeCock H."/>
            <person name="Restrepo S."/>
            <person name="Celis A."/>
        </authorList>
    </citation>
    <scope>NUCLEOTIDE SEQUENCE [LARGE SCALE GENOMIC DNA]</scope>
    <source>
        <strain evidence="9 10">CBS 1879</strain>
    </source>
</reference>
<dbReference type="SMART" id="SM00147">
    <property type="entry name" value="RasGEF"/>
    <property type="match status" value="1"/>
</dbReference>
<proteinExistence type="predicted"/>
<dbReference type="SUPFAM" id="SSF48366">
    <property type="entry name" value="Ras GEF"/>
    <property type="match status" value="1"/>
</dbReference>
<feature type="domain" description="N-terminal Ras-GEF" evidence="8">
    <location>
        <begin position="486"/>
        <end position="602"/>
    </location>
</feature>
<dbReference type="Gene3D" id="1.20.870.10">
    <property type="entry name" value="Son of sevenless (SoS) protein Chain: S domain 1"/>
    <property type="match status" value="1"/>
</dbReference>
<feature type="domain" description="SH3" evidence="6">
    <location>
        <begin position="50"/>
        <end position="110"/>
    </location>
</feature>
<dbReference type="AlphaFoldDB" id="A0A0M9VN41"/>
<dbReference type="PROSITE" id="PS50002">
    <property type="entry name" value="SH3"/>
    <property type="match status" value="1"/>
</dbReference>
<dbReference type="Pfam" id="PF00617">
    <property type="entry name" value="RasGEF"/>
    <property type="match status" value="1"/>
</dbReference>
<evidence type="ECO:0000256" key="4">
    <source>
        <dbReference type="PROSITE-ProRule" id="PRU00192"/>
    </source>
</evidence>
<dbReference type="PROSITE" id="PS50009">
    <property type="entry name" value="RASGEF_CAT"/>
    <property type="match status" value="1"/>
</dbReference>
<evidence type="ECO:0000256" key="3">
    <source>
        <dbReference type="PROSITE-ProRule" id="PRU00168"/>
    </source>
</evidence>
<evidence type="ECO:0000256" key="2">
    <source>
        <dbReference type="ARBA" id="ARBA00022658"/>
    </source>
</evidence>
<accession>A0A0M9VN41</accession>
<organism evidence="9 10">
    <name type="scientific">Malassezia pachydermatis</name>
    <dbReference type="NCBI Taxonomy" id="77020"/>
    <lineage>
        <taxon>Eukaryota</taxon>
        <taxon>Fungi</taxon>
        <taxon>Dikarya</taxon>
        <taxon>Basidiomycota</taxon>
        <taxon>Ustilaginomycotina</taxon>
        <taxon>Malasseziomycetes</taxon>
        <taxon>Malasseziales</taxon>
        <taxon>Malasseziaceae</taxon>
        <taxon>Malassezia</taxon>
    </lineage>
</organism>
<dbReference type="PANTHER" id="PTHR23113:SF354">
    <property type="entry name" value="BUD SITE SELECTION PROTEIN 5"/>
    <property type="match status" value="1"/>
</dbReference>
<sequence>MPPQAATGQLLQSSTLSTGSLLQAPDAPIRLRRHSNGLPLFLSMHEDRQVAPSVVVARKSFDASSAAFCITISQGQKMLLHNTDPSGWSDVECQGKRGWVPSSCISAKRGWPQYDANTYHGTSDDGTTLSVSSGSDDSALSGSPSPSSHSSLTSAPATTDVQAPSEYLVQLMAKKHASPRSAETHSSLTARPGLVPMDASQTTMCVTVLYDLMRGELAAFMGCLSTFEDVAFSSAFQRLVDIAHELLAHAHNLSSVVHSIAALSPAPWVRPLAMTRVLQAKTSLDKAIAQFGQAQNISGQSSLSSDNTPSQHRAQLMGLASALMDAGNESLVAVNAVLEMAPPGLSLQIWRPTSMPWPPPVARSSVPLALRERRIQQPKLSNSPPFSKVSSPRLPTLRIDIPTVAVPPAPPSAPLPPRPVDVARQASVEDDVEELAQALSSFIWGGASMASSPRSSMDSGLWDTSTMSASKLQEATLHHGMLVHQKEGRLLGGDLPGLVHALCHDLNDLEHTQRVKHFLLTFRWFATPRELALTLQSLAHTFHVNLHFTCVARFLALWLDGYWYAPLDTEALPILDEFLGNAPEEMDKAYLEVLMQLLVWRRQAGAEEQLHQDENMNRPAVDLDVLSNITTDPLMEFMSLYNPPSVEAELKPMVSCELFNALDEAKDMWDVDVAKFHPMELARQITLMESELYCAITPHELLNRPEKYKGSEYVSKSVNVKEMSLITTQLTNWFGECILREPELSRRSEKLNFFIQLGQASLTLQNYNLLMAVLGALNSSTILRLKKTWAGLSSHVHAQYAELVHVMEHPRNFATYRARLRSSVGPTLPFLGLMLTDMTFGKGGNPVERTFPEFDAPMYNFVRCQKLGRMVEDLQRFQQPYLFQRVPQIQAFLSRVRKNGGAETTSDYGLAAEQLYQRSLQLEPRETWPLPPKRTRSSSVMTRTLQAWRSSSFSTMDSGPSSPTTSTRSSETRSVRDLFQRRFDIK</sequence>
<dbReference type="Gene3D" id="2.30.30.40">
    <property type="entry name" value="SH3 Domains"/>
    <property type="match status" value="1"/>
</dbReference>
<dbReference type="STRING" id="77020.A0A0M9VN41"/>
<dbReference type="InterPro" id="IPR008937">
    <property type="entry name" value="Ras-like_GEF"/>
</dbReference>
<dbReference type="GO" id="GO:0005085">
    <property type="term" value="F:guanyl-nucleotide exchange factor activity"/>
    <property type="evidence" value="ECO:0007669"/>
    <property type="project" value="UniProtKB-KW"/>
</dbReference>
<keyword evidence="1 4" id="KW-0728">SH3 domain</keyword>
<dbReference type="Gene3D" id="1.10.840.10">
    <property type="entry name" value="Ras guanine-nucleotide exchange factors catalytic domain"/>
    <property type="match status" value="1"/>
</dbReference>
<dbReference type="Proteomes" id="UP000037751">
    <property type="component" value="Unassembled WGS sequence"/>
</dbReference>
<evidence type="ECO:0000256" key="1">
    <source>
        <dbReference type="ARBA" id="ARBA00022443"/>
    </source>
</evidence>
<feature type="compositionally biased region" description="Low complexity" evidence="5">
    <location>
        <begin position="954"/>
        <end position="969"/>
    </location>
</feature>
<evidence type="ECO:0000313" key="10">
    <source>
        <dbReference type="Proteomes" id="UP000037751"/>
    </source>
</evidence>
<feature type="region of interest" description="Disordered" evidence="5">
    <location>
        <begin position="122"/>
        <end position="159"/>
    </location>
</feature>
<protein>
    <submittedName>
        <fullName evidence="9">Ras gef</fullName>
    </submittedName>
</protein>
<dbReference type="SUPFAM" id="SSF50044">
    <property type="entry name" value="SH3-domain"/>
    <property type="match status" value="1"/>
</dbReference>
<dbReference type="SMART" id="SM00326">
    <property type="entry name" value="SH3"/>
    <property type="match status" value="1"/>
</dbReference>
<dbReference type="InterPro" id="IPR000651">
    <property type="entry name" value="Ras-like_Gua-exchang_fac_N"/>
</dbReference>
<comment type="caution">
    <text evidence="9">The sequence shown here is derived from an EMBL/GenBank/DDBJ whole genome shotgun (WGS) entry which is preliminary data.</text>
</comment>
<dbReference type="GO" id="GO:0005886">
    <property type="term" value="C:plasma membrane"/>
    <property type="evidence" value="ECO:0007669"/>
    <property type="project" value="TreeGrafter"/>
</dbReference>
<keyword evidence="10" id="KW-1185">Reference proteome</keyword>
<evidence type="ECO:0000259" key="6">
    <source>
        <dbReference type="PROSITE" id="PS50002"/>
    </source>
</evidence>
<evidence type="ECO:0000313" key="9">
    <source>
        <dbReference type="EMBL" id="KOS12923.1"/>
    </source>
</evidence>
<evidence type="ECO:0000259" key="7">
    <source>
        <dbReference type="PROSITE" id="PS50009"/>
    </source>
</evidence>
<dbReference type="InterPro" id="IPR036964">
    <property type="entry name" value="RASGEF_cat_dom_sf"/>
</dbReference>
<dbReference type="VEuPathDB" id="FungiDB:Malapachy_0572"/>
<feature type="domain" description="Ras-GEF" evidence="7">
    <location>
        <begin position="677"/>
        <end position="925"/>
    </location>
</feature>
<feature type="region of interest" description="Disordered" evidence="5">
    <location>
        <begin position="950"/>
        <end position="974"/>
    </location>
</feature>
<gene>
    <name evidence="9" type="ORF">Malapachy_0572</name>
</gene>
<dbReference type="EMBL" id="LGAV01000008">
    <property type="protein sequence ID" value="KOS12923.1"/>
    <property type="molecule type" value="Genomic_DNA"/>
</dbReference>
<dbReference type="GeneID" id="28726963"/>
<keyword evidence="2 3" id="KW-0344">Guanine-nucleotide releasing factor</keyword>
<dbReference type="InterPro" id="IPR036028">
    <property type="entry name" value="SH3-like_dom_sf"/>
</dbReference>
<dbReference type="InterPro" id="IPR023578">
    <property type="entry name" value="Ras_GEF_dom_sf"/>
</dbReference>
<dbReference type="CDD" id="cd00155">
    <property type="entry name" value="RasGEF"/>
    <property type="match status" value="1"/>
</dbReference>
<evidence type="ECO:0000259" key="8">
    <source>
        <dbReference type="PROSITE" id="PS50212"/>
    </source>
</evidence>